<dbReference type="InterPro" id="IPR003783">
    <property type="entry name" value="Regulatory_RecX"/>
</dbReference>
<reference evidence="9 10" key="1">
    <citation type="submission" date="2017-07" db="EMBL/GenBank/DDBJ databases">
        <authorList>
            <person name="Sun Z.S."/>
            <person name="Albrecht U."/>
            <person name="Echele G."/>
            <person name="Lee C.C."/>
        </authorList>
    </citation>
    <scope>NUCLEOTIDE SEQUENCE [LARGE SCALE GENOMIC DNA]</scope>
    <source>
        <strain evidence="9 10">P16-029</strain>
    </source>
</reference>
<dbReference type="InterPro" id="IPR036388">
    <property type="entry name" value="WH-like_DNA-bd_sf"/>
</dbReference>
<keyword evidence="4 5" id="KW-0963">Cytoplasm</keyword>
<comment type="caution">
    <text evidence="9">The sequence shown here is derived from an EMBL/GenBank/DDBJ whole genome shotgun (WGS) entry which is preliminary data.</text>
</comment>
<evidence type="ECO:0000256" key="2">
    <source>
        <dbReference type="ARBA" id="ARBA00009695"/>
    </source>
</evidence>
<dbReference type="HAMAP" id="MF_01114">
    <property type="entry name" value="RecX"/>
    <property type="match status" value="1"/>
</dbReference>
<comment type="function">
    <text evidence="5">Modulates RecA activity.</text>
</comment>
<dbReference type="PANTHER" id="PTHR33602:SF1">
    <property type="entry name" value="REGULATORY PROTEIN RECX FAMILY PROTEIN"/>
    <property type="match status" value="1"/>
</dbReference>
<evidence type="ECO:0000259" key="6">
    <source>
        <dbReference type="Pfam" id="PF02631"/>
    </source>
</evidence>
<dbReference type="GO" id="GO:0005737">
    <property type="term" value="C:cytoplasm"/>
    <property type="evidence" value="ECO:0007669"/>
    <property type="project" value="UniProtKB-SubCell"/>
</dbReference>
<dbReference type="Gene3D" id="1.10.10.10">
    <property type="entry name" value="Winged helix-like DNA-binding domain superfamily/Winged helix DNA-binding domain"/>
    <property type="match status" value="2"/>
</dbReference>
<feature type="domain" description="RecX second three-helical" evidence="6">
    <location>
        <begin position="67"/>
        <end position="107"/>
    </location>
</feature>
<dbReference type="InterPro" id="IPR053924">
    <property type="entry name" value="RecX_HTH_2nd"/>
</dbReference>
<gene>
    <name evidence="5" type="primary">recX</name>
    <name evidence="9" type="ORF">CHT91_09710</name>
</gene>
<name>A0A3E2DCW3_9ACTN</name>
<feature type="domain" description="RecX third three-helical" evidence="7">
    <location>
        <begin position="115"/>
        <end position="161"/>
    </location>
</feature>
<dbReference type="Pfam" id="PF21981">
    <property type="entry name" value="RecX_HTH3"/>
    <property type="match status" value="1"/>
</dbReference>
<dbReference type="NCBIfam" id="NF001064">
    <property type="entry name" value="PRK00117.5-4"/>
    <property type="match status" value="1"/>
</dbReference>
<comment type="subcellular location">
    <subcellularLocation>
        <location evidence="1 5">Cytoplasm</location>
    </subcellularLocation>
</comment>
<dbReference type="Proteomes" id="UP000259211">
    <property type="component" value="Unassembled WGS sequence"/>
</dbReference>
<proteinExistence type="inferred from homology"/>
<evidence type="ECO:0000313" key="9">
    <source>
        <dbReference type="EMBL" id="RFT43198.1"/>
    </source>
</evidence>
<dbReference type="Pfam" id="PF02631">
    <property type="entry name" value="RecX_HTH2"/>
    <property type="match status" value="1"/>
</dbReference>
<dbReference type="EMBL" id="NOWI01000008">
    <property type="protein sequence ID" value="RFT43198.1"/>
    <property type="molecule type" value="Genomic_DNA"/>
</dbReference>
<evidence type="ECO:0000256" key="4">
    <source>
        <dbReference type="ARBA" id="ARBA00022490"/>
    </source>
</evidence>
<evidence type="ECO:0000313" key="10">
    <source>
        <dbReference type="Proteomes" id="UP000259211"/>
    </source>
</evidence>
<dbReference type="RefSeq" id="WP_117189593.1">
    <property type="nucleotide sequence ID" value="NZ_NOWI01000008.1"/>
</dbReference>
<organism evidence="9 10">
    <name type="scientific">Cutibacterium avidum</name>
    <dbReference type="NCBI Taxonomy" id="33010"/>
    <lineage>
        <taxon>Bacteria</taxon>
        <taxon>Bacillati</taxon>
        <taxon>Actinomycetota</taxon>
        <taxon>Actinomycetes</taxon>
        <taxon>Propionibacteriales</taxon>
        <taxon>Propionibacteriaceae</taxon>
        <taxon>Cutibacterium</taxon>
    </lineage>
</organism>
<dbReference type="Pfam" id="PF21982">
    <property type="entry name" value="RecX_HTH1"/>
    <property type="match status" value="1"/>
</dbReference>
<comment type="similarity">
    <text evidence="2 5">Belongs to the RecX family.</text>
</comment>
<dbReference type="InterPro" id="IPR053925">
    <property type="entry name" value="RecX_HTH_3rd"/>
</dbReference>
<feature type="domain" description="RecX first three-helical" evidence="8">
    <location>
        <begin position="21"/>
        <end position="60"/>
    </location>
</feature>
<dbReference type="PANTHER" id="PTHR33602">
    <property type="entry name" value="REGULATORY PROTEIN RECX FAMILY PROTEIN"/>
    <property type="match status" value="1"/>
</dbReference>
<accession>A0A3E2DCW3</accession>
<evidence type="ECO:0000256" key="5">
    <source>
        <dbReference type="HAMAP-Rule" id="MF_01114"/>
    </source>
</evidence>
<sequence length="182" mass="20234">MSRRRKDSPEELTDDQWYEEAREICLKRLDRRANTRSELAAALDSKGVPEQVREAVLDRLTEVGLVDDADFANRWIASRHGVRGLSRRAVAVELSRKGVDSQIIEDATSQITEADELDAATELAVNKLRAGRGVEEARLTRRVLGALARKGYGPQVCWAAIRAAREELGEEPPEAPITGPFD</sequence>
<evidence type="ECO:0000256" key="3">
    <source>
        <dbReference type="ARBA" id="ARBA00018111"/>
    </source>
</evidence>
<dbReference type="InterPro" id="IPR053926">
    <property type="entry name" value="RecX_HTH_1st"/>
</dbReference>
<evidence type="ECO:0000256" key="1">
    <source>
        <dbReference type="ARBA" id="ARBA00004496"/>
    </source>
</evidence>
<evidence type="ECO:0000259" key="8">
    <source>
        <dbReference type="Pfam" id="PF21982"/>
    </source>
</evidence>
<evidence type="ECO:0000259" key="7">
    <source>
        <dbReference type="Pfam" id="PF21981"/>
    </source>
</evidence>
<dbReference type="AlphaFoldDB" id="A0A3E2DCW3"/>
<protein>
    <recommendedName>
        <fullName evidence="3 5">Regulatory protein RecX</fullName>
    </recommendedName>
</protein>
<dbReference type="GO" id="GO:0006282">
    <property type="term" value="P:regulation of DNA repair"/>
    <property type="evidence" value="ECO:0007669"/>
    <property type="project" value="UniProtKB-UniRule"/>
</dbReference>